<dbReference type="Proteomes" id="UP000022910">
    <property type="component" value="Unassembled WGS sequence"/>
</dbReference>
<name>A0A015JSU0_RHIIW</name>
<proteinExistence type="predicted"/>
<accession>A0A015JSU0</accession>
<dbReference type="GO" id="GO:0008270">
    <property type="term" value="F:zinc ion binding"/>
    <property type="evidence" value="ECO:0007669"/>
    <property type="project" value="UniProtKB-KW"/>
</dbReference>
<reference evidence="6 7" key="1">
    <citation type="submission" date="2014-02" db="EMBL/GenBank/DDBJ databases">
        <title>Single nucleus genome sequencing reveals high similarity among nuclei of an endomycorrhizal fungus.</title>
        <authorList>
            <person name="Lin K."/>
            <person name="Geurts R."/>
            <person name="Zhang Z."/>
            <person name="Limpens E."/>
            <person name="Saunders D.G."/>
            <person name="Mu D."/>
            <person name="Pang E."/>
            <person name="Cao H."/>
            <person name="Cha H."/>
            <person name="Lin T."/>
            <person name="Zhou Q."/>
            <person name="Shang Y."/>
            <person name="Li Y."/>
            <person name="Ivanov S."/>
            <person name="Sharma T."/>
            <person name="Velzen R.V."/>
            <person name="Ruijter N.D."/>
            <person name="Aanen D.K."/>
            <person name="Win J."/>
            <person name="Kamoun S."/>
            <person name="Bisseling T."/>
            <person name="Huang S."/>
        </authorList>
    </citation>
    <scope>NUCLEOTIDE SEQUENCE [LARGE SCALE GENOMIC DNA]</scope>
    <source>
        <strain evidence="7">DAOM197198w</strain>
    </source>
</reference>
<comment type="subcellular location">
    <subcellularLocation>
        <location evidence="1">Nucleus</location>
    </subcellularLocation>
</comment>
<evidence type="ECO:0000256" key="4">
    <source>
        <dbReference type="ARBA" id="ARBA00022833"/>
    </source>
</evidence>
<comment type="caution">
    <text evidence="6">The sequence shown here is derived from an EMBL/GenBank/DDBJ whole genome shotgun (WGS) entry which is preliminary data.</text>
</comment>
<sequence length="94" mass="10484">MFQENDLRISFTSDMWTLDTEVTLKIFEDFSIATKALTITIDNGANQVAAMRLLSTALKTNLQMDFNVIRCGAHTIALVVNSGLKSFQKVIDKV</sequence>
<keyword evidence="3" id="KW-0863">Zinc-finger</keyword>
<keyword evidence="5" id="KW-0539">Nucleus</keyword>
<gene>
    <name evidence="6" type="ORF">RirG_201040</name>
</gene>
<dbReference type="GO" id="GO:0005634">
    <property type="term" value="C:nucleus"/>
    <property type="evidence" value="ECO:0007669"/>
    <property type="project" value="UniProtKB-SubCell"/>
</dbReference>
<evidence type="ECO:0000313" key="7">
    <source>
        <dbReference type="Proteomes" id="UP000022910"/>
    </source>
</evidence>
<dbReference type="PANTHER" id="PTHR46481">
    <property type="entry name" value="ZINC FINGER BED DOMAIN-CONTAINING PROTEIN 4"/>
    <property type="match status" value="1"/>
</dbReference>
<dbReference type="EMBL" id="JEMT01027026">
    <property type="protein sequence ID" value="EXX58099.1"/>
    <property type="molecule type" value="Genomic_DNA"/>
</dbReference>
<dbReference type="SUPFAM" id="SSF53098">
    <property type="entry name" value="Ribonuclease H-like"/>
    <property type="match status" value="1"/>
</dbReference>
<keyword evidence="4" id="KW-0862">Zinc</keyword>
<evidence type="ECO:0000313" key="6">
    <source>
        <dbReference type="EMBL" id="EXX58099.1"/>
    </source>
</evidence>
<evidence type="ECO:0000256" key="5">
    <source>
        <dbReference type="ARBA" id="ARBA00023242"/>
    </source>
</evidence>
<organism evidence="6 7">
    <name type="scientific">Rhizophagus irregularis (strain DAOM 197198w)</name>
    <name type="common">Glomus intraradices</name>
    <dbReference type="NCBI Taxonomy" id="1432141"/>
    <lineage>
        <taxon>Eukaryota</taxon>
        <taxon>Fungi</taxon>
        <taxon>Fungi incertae sedis</taxon>
        <taxon>Mucoromycota</taxon>
        <taxon>Glomeromycotina</taxon>
        <taxon>Glomeromycetes</taxon>
        <taxon>Glomerales</taxon>
        <taxon>Glomeraceae</taxon>
        <taxon>Rhizophagus</taxon>
    </lineage>
</organism>
<keyword evidence="2" id="KW-0479">Metal-binding</keyword>
<dbReference type="HOGENOM" id="CLU_2387360_0_0_1"/>
<protein>
    <submittedName>
        <fullName evidence="6">Uncharacterized protein</fullName>
    </submittedName>
</protein>
<evidence type="ECO:0000256" key="1">
    <source>
        <dbReference type="ARBA" id="ARBA00004123"/>
    </source>
</evidence>
<evidence type="ECO:0000256" key="2">
    <source>
        <dbReference type="ARBA" id="ARBA00022723"/>
    </source>
</evidence>
<dbReference type="InterPro" id="IPR012337">
    <property type="entry name" value="RNaseH-like_sf"/>
</dbReference>
<dbReference type="AlphaFoldDB" id="A0A015JSU0"/>
<keyword evidence="7" id="KW-1185">Reference proteome</keyword>
<evidence type="ECO:0000256" key="3">
    <source>
        <dbReference type="ARBA" id="ARBA00022771"/>
    </source>
</evidence>
<dbReference type="PANTHER" id="PTHR46481:SF10">
    <property type="entry name" value="ZINC FINGER BED DOMAIN-CONTAINING PROTEIN 39"/>
    <property type="match status" value="1"/>
</dbReference>
<dbReference type="InterPro" id="IPR052035">
    <property type="entry name" value="ZnF_BED_domain_contain"/>
</dbReference>